<keyword evidence="2" id="KW-0704">Schiff base</keyword>
<evidence type="ECO:0000313" key="4">
    <source>
        <dbReference type="EMBL" id="HGZ79658.1"/>
    </source>
</evidence>
<name>A0A832I9F1_9THEM</name>
<dbReference type="GO" id="GO:0004139">
    <property type="term" value="F:deoxyribose-phosphate aldolase activity"/>
    <property type="evidence" value="ECO:0007669"/>
    <property type="project" value="UniProtKB-UniRule"/>
</dbReference>
<dbReference type="PANTHER" id="PTHR10889:SF1">
    <property type="entry name" value="DEOXYRIBOSE-PHOSPHATE ALDOLASE"/>
    <property type="match status" value="1"/>
</dbReference>
<comment type="caution">
    <text evidence="4">The sequence shown here is derived from an EMBL/GenBank/DDBJ whole genome shotgun (WGS) entry which is preliminary data.</text>
</comment>
<dbReference type="InterPro" id="IPR002915">
    <property type="entry name" value="DeoC/FbaB/LacD_aldolase"/>
</dbReference>
<keyword evidence="4" id="KW-0456">Lyase</keyword>
<dbReference type="GO" id="GO:0016052">
    <property type="term" value="P:carbohydrate catabolic process"/>
    <property type="evidence" value="ECO:0007669"/>
    <property type="project" value="TreeGrafter"/>
</dbReference>
<dbReference type="SUPFAM" id="SSF51569">
    <property type="entry name" value="Aldolase"/>
    <property type="match status" value="1"/>
</dbReference>
<accession>A0A832I9F1</accession>
<proteinExistence type="predicted"/>
<reference evidence="4" key="1">
    <citation type="journal article" date="2020" name="mSystems">
        <title>Genome- and Community-Level Interaction Insights into Carbon Utilization and Element Cycling Functions of Hydrothermarchaeota in Hydrothermal Sediment.</title>
        <authorList>
            <person name="Zhou Z."/>
            <person name="Liu Y."/>
            <person name="Xu W."/>
            <person name="Pan J."/>
            <person name="Luo Z.H."/>
            <person name="Li M."/>
        </authorList>
    </citation>
    <scope>NUCLEOTIDE SEQUENCE [LARGE SCALE GENOMIC DNA]</scope>
    <source>
        <strain evidence="4">SpSt-86</strain>
    </source>
</reference>
<dbReference type="Gene3D" id="3.20.20.70">
    <property type="entry name" value="Aldolase class I"/>
    <property type="match status" value="1"/>
</dbReference>
<dbReference type="InterPro" id="IPR011343">
    <property type="entry name" value="DeoC"/>
</dbReference>
<evidence type="ECO:0000256" key="3">
    <source>
        <dbReference type="NCBIfam" id="TIGR00126"/>
    </source>
</evidence>
<dbReference type="InterPro" id="IPR013785">
    <property type="entry name" value="Aldolase_TIM"/>
</dbReference>
<organism evidence="4">
    <name type="scientific">Pseudothermotoga hypogea</name>
    <dbReference type="NCBI Taxonomy" id="57487"/>
    <lineage>
        <taxon>Bacteria</taxon>
        <taxon>Thermotogati</taxon>
        <taxon>Thermotogota</taxon>
        <taxon>Thermotogae</taxon>
        <taxon>Thermotogales</taxon>
        <taxon>Thermotogaceae</taxon>
        <taxon>Pseudothermotoga</taxon>
    </lineage>
</organism>
<evidence type="ECO:0000256" key="2">
    <source>
        <dbReference type="ARBA" id="ARBA00023270"/>
    </source>
</evidence>
<dbReference type="GO" id="GO:0009264">
    <property type="term" value="P:deoxyribonucleotide catabolic process"/>
    <property type="evidence" value="ECO:0007669"/>
    <property type="project" value="UniProtKB-UniRule"/>
</dbReference>
<sequence>MMSKISKLFDSTLLLPDVSRKQVIEFITRSVQYDVRAIAVPWCFVPLATELTKASDVGIVVGIDFPFGYSPVDVKIAQINYYSRLSTKITDFDVVLNLCAIKSGDWDYVRKEVEQIAGLVKKEGKVCKVIIEVCRLSTEELREVCELVVNIDDVDYVKTGTGFGPRATNYEDVMIMKEVLGDRKKIKVSGGVRTADQVRRFLQLGVSLFGSSQAVEIIREMESVEGI</sequence>
<dbReference type="EMBL" id="DTKQ01000048">
    <property type="protein sequence ID" value="HGZ79658.1"/>
    <property type="molecule type" value="Genomic_DNA"/>
</dbReference>
<gene>
    <name evidence="4" type="primary">deoC</name>
    <name evidence="4" type="ORF">ENW55_06710</name>
</gene>
<keyword evidence="1" id="KW-0963">Cytoplasm</keyword>
<dbReference type="PIRSF" id="PIRSF001357">
    <property type="entry name" value="DeoC"/>
    <property type="match status" value="1"/>
</dbReference>
<dbReference type="GO" id="GO:0005737">
    <property type="term" value="C:cytoplasm"/>
    <property type="evidence" value="ECO:0007669"/>
    <property type="project" value="InterPro"/>
</dbReference>
<dbReference type="NCBIfam" id="TIGR00126">
    <property type="entry name" value="deoC"/>
    <property type="match status" value="1"/>
</dbReference>
<protein>
    <recommendedName>
        <fullName evidence="3">Deoxyribose-phosphate aldolase</fullName>
        <ecNumber evidence="3">4.1.2.4</ecNumber>
    </recommendedName>
</protein>
<evidence type="ECO:0000256" key="1">
    <source>
        <dbReference type="ARBA" id="ARBA00022490"/>
    </source>
</evidence>
<dbReference type="AlphaFoldDB" id="A0A832I9F1"/>
<dbReference type="SMART" id="SM01133">
    <property type="entry name" value="DeoC"/>
    <property type="match status" value="1"/>
</dbReference>
<dbReference type="EC" id="4.1.2.4" evidence="3"/>
<dbReference type="PANTHER" id="PTHR10889">
    <property type="entry name" value="DEOXYRIBOSE-PHOSPHATE ALDOLASE"/>
    <property type="match status" value="1"/>
</dbReference>